<gene>
    <name evidence="3" type="ORF">Baya_12883</name>
</gene>
<protein>
    <submittedName>
        <fullName evidence="3">Uncharacterized protein</fullName>
    </submittedName>
</protein>
<keyword evidence="2" id="KW-1133">Transmembrane helix</keyword>
<evidence type="ECO:0000313" key="3">
    <source>
        <dbReference type="EMBL" id="TSU37059.1"/>
    </source>
</evidence>
<feature type="coiled-coil region" evidence="1">
    <location>
        <begin position="83"/>
        <end position="110"/>
    </location>
</feature>
<accession>A0A556V4E0</accession>
<keyword evidence="1" id="KW-0175">Coiled coil</keyword>
<dbReference type="AlphaFoldDB" id="A0A556V4E0"/>
<sequence>MALEGTAKTGVADLQLRHLLFATGAAAAATAAGMYFYVKWSNAEKTSDHKDTTSSQDPVCKQATEQIVLQPSELLQDQMTKPVAVAEEKIKKLVMSNTQLEDRVRELEELLCEAFTDCDIKSEPLFFKGEKPPPDMFYSFASPPGRDFATASKTEVLKRCCL</sequence>
<name>A0A556V4E0_BAGYA</name>
<feature type="transmembrane region" description="Helical" evidence="2">
    <location>
        <begin position="20"/>
        <end position="38"/>
    </location>
</feature>
<dbReference type="EMBL" id="VCAZ01000117">
    <property type="protein sequence ID" value="TSU37059.1"/>
    <property type="molecule type" value="Genomic_DNA"/>
</dbReference>
<evidence type="ECO:0000256" key="2">
    <source>
        <dbReference type="SAM" id="Phobius"/>
    </source>
</evidence>
<evidence type="ECO:0000256" key="1">
    <source>
        <dbReference type="SAM" id="Coils"/>
    </source>
</evidence>
<comment type="caution">
    <text evidence="3">The sequence shown here is derived from an EMBL/GenBank/DDBJ whole genome shotgun (WGS) entry which is preliminary data.</text>
</comment>
<organism evidence="3 4">
    <name type="scientific">Bagarius yarrelli</name>
    <name type="common">Goonch</name>
    <name type="synonym">Bagrus yarrelli</name>
    <dbReference type="NCBI Taxonomy" id="175774"/>
    <lineage>
        <taxon>Eukaryota</taxon>
        <taxon>Metazoa</taxon>
        <taxon>Chordata</taxon>
        <taxon>Craniata</taxon>
        <taxon>Vertebrata</taxon>
        <taxon>Euteleostomi</taxon>
        <taxon>Actinopterygii</taxon>
        <taxon>Neopterygii</taxon>
        <taxon>Teleostei</taxon>
        <taxon>Ostariophysi</taxon>
        <taxon>Siluriformes</taxon>
        <taxon>Sisoridae</taxon>
        <taxon>Sisorinae</taxon>
        <taxon>Bagarius</taxon>
    </lineage>
</organism>
<keyword evidence="4" id="KW-1185">Reference proteome</keyword>
<evidence type="ECO:0000313" key="4">
    <source>
        <dbReference type="Proteomes" id="UP000319801"/>
    </source>
</evidence>
<keyword evidence="2" id="KW-0812">Transmembrane</keyword>
<proteinExistence type="predicted"/>
<dbReference type="Proteomes" id="UP000319801">
    <property type="component" value="Unassembled WGS sequence"/>
</dbReference>
<keyword evidence="2" id="KW-0472">Membrane</keyword>
<reference evidence="3 4" key="1">
    <citation type="journal article" date="2019" name="Genome Biol. Evol.">
        <title>Whole-Genome Sequencing of the Giant Devil Catfish, Bagarius yarrelli.</title>
        <authorList>
            <person name="Jiang W."/>
            <person name="Lv Y."/>
            <person name="Cheng L."/>
            <person name="Yang K."/>
            <person name="Chao B."/>
            <person name="Wang X."/>
            <person name="Li Y."/>
            <person name="Pan X."/>
            <person name="You X."/>
            <person name="Zhang Y."/>
            <person name="Yang J."/>
            <person name="Li J."/>
            <person name="Zhang X."/>
            <person name="Liu S."/>
            <person name="Sun C."/>
            <person name="Yang J."/>
            <person name="Shi Q."/>
        </authorList>
    </citation>
    <scope>NUCLEOTIDE SEQUENCE [LARGE SCALE GENOMIC DNA]</scope>
    <source>
        <strain evidence="3">JWS20170419001</strain>
        <tissue evidence="3">Muscle</tissue>
    </source>
</reference>